<proteinExistence type="predicted"/>
<dbReference type="Proteomes" id="UP000593574">
    <property type="component" value="Unassembled WGS sequence"/>
</dbReference>
<evidence type="ECO:0000313" key="2">
    <source>
        <dbReference type="Proteomes" id="UP000593574"/>
    </source>
</evidence>
<gene>
    <name evidence="1" type="ORF">Golax_001064</name>
</gene>
<sequence>MSTSRQRATVGGTLRGPNRGWLVGFEMVTGMVDICQIEPRVILEDLKLAWMRDFR</sequence>
<comment type="caution">
    <text evidence="1">The sequence shown here is derived from an EMBL/GenBank/DDBJ whole genome shotgun (WGS) entry which is preliminary data.</text>
</comment>
<evidence type="ECO:0000313" key="1">
    <source>
        <dbReference type="EMBL" id="MBA0728137.1"/>
    </source>
</evidence>
<protein>
    <submittedName>
        <fullName evidence="1">Uncharacterized protein</fullName>
    </submittedName>
</protein>
<name>A0A7J9AVN2_9ROSI</name>
<accession>A0A7J9AVN2</accession>
<dbReference type="EMBL" id="JABEZV010000013">
    <property type="protein sequence ID" value="MBA0728137.1"/>
    <property type="molecule type" value="Genomic_DNA"/>
</dbReference>
<reference evidence="1 2" key="1">
    <citation type="journal article" date="2019" name="Genome Biol. Evol.">
        <title>Insights into the evolution of the New World diploid cottons (Gossypium, subgenus Houzingenia) based on genome sequencing.</title>
        <authorList>
            <person name="Grover C.E."/>
            <person name="Arick M.A. 2nd"/>
            <person name="Thrash A."/>
            <person name="Conover J.L."/>
            <person name="Sanders W.S."/>
            <person name="Peterson D.G."/>
            <person name="Frelichowski J.E."/>
            <person name="Scheffler J.A."/>
            <person name="Scheffler B.E."/>
            <person name="Wendel J.F."/>
        </authorList>
    </citation>
    <scope>NUCLEOTIDE SEQUENCE [LARGE SCALE GENOMIC DNA]</scope>
    <source>
        <strain evidence="1">4</strain>
        <tissue evidence="1">Leaf</tissue>
    </source>
</reference>
<organism evidence="1 2">
    <name type="scientific">Gossypium laxum</name>
    <dbReference type="NCBI Taxonomy" id="34288"/>
    <lineage>
        <taxon>Eukaryota</taxon>
        <taxon>Viridiplantae</taxon>
        <taxon>Streptophyta</taxon>
        <taxon>Embryophyta</taxon>
        <taxon>Tracheophyta</taxon>
        <taxon>Spermatophyta</taxon>
        <taxon>Magnoliopsida</taxon>
        <taxon>eudicotyledons</taxon>
        <taxon>Gunneridae</taxon>
        <taxon>Pentapetalae</taxon>
        <taxon>rosids</taxon>
        <taxon>malvids</taxon>
        <taxon>Malvales</taxon>
        <taxon>Malvaceae</taxon>
        <taxon>Malvoideae</taxon>
        <taxon>Gossypium</taxon>
    </lineage>
</organism>
<keyword evidence="2" id="KW-1185">Reference proteome</keyword>
<dbReference type="AlphaFoldDB" id="A0A7J9AVN2"/>